<dbReference type="Proteomes" id="UP000015105">
    <property type="component" value="Chromosome 6D"/>
</dbReference>
<keyword evidence="3" id="KW-1185">Reference proteome</keyword>
<name>A0A453Q2X1_AEGTS</name>
<sequence>TRASSRSVTVSDSEREPQMERNQSMGHAGRASGEKAIARELVLKVSMHCRCDGCTPKVSSALNNLALAPGVVAVLERSATEDTEEVRLLATADPERLRKSLHEATGKKEVDLVFIPPKPNKQERSGRWSGGKEDPRLVDTAAVQGLLADPQLHDQAPPPGYPRYGSTYVEGYPPPVPPYYPGPPPPAAWVPYGHPFPAAAAPPGPYVPSAPWWTGGPSN</sequence>
<dbReference type="AlphaFoldDB" id="A0A453Q2X1"/>
<reference evidence="2" key="5">
    <citation type="journal article" date="2021" name="G3 (Bethesda)">
        <title>Aegilops tauschii genome assembly Aet v5.0 features greater sequence contiguity and improved annotation.</title>
        <authorList>
            <person name="Wang L."/>
            <person name="Zhu T."/>
            <person name="Rodriguez J.C."/>
            <person name="Deal K.R."/>
            <person name="Dubcovsky J."/>
            <person name="McGuire P.E."/>
            <person name="Lux T."/>
            <person name="Spannagl M."/>
            <person name="Mayer K.F.X."/>
            <person name="Baldrich P."/>
            <person name="Meyers B.C."/>
            <person name="Huo N."/>
            <person name="Gu Y.Q."/>
            <person name="Zhou H."/>
            <person name="Devos K.M."/>
            <person name="Bennetzen J.L."/>
            <person name="Unver T."/>
            <person name="Budak H."/>
            <person name="Gulick P.J."/>
            <person name="Galiba G."/>
            <person name="Kalapos B."/>
            <person name="Nelson D.R."/>
            <person name="Li P."/>
            <person name="You F.M."/>
            <person name="Luo M.C."/>
            <person name="Dvorak J."/>
        </authorList>
    </citation>
    <scope>NUCLEOTIDE SEQUENCE [LARGE SCALE GENOMIC DNA]</scope>
    <source>
        <strain evidence="2">cv. AL8/78</strain>
    </source>
</reference>
<dbReference type="InterPro" id="IPR044594">
    <property type="entry name" value="HIPP01/3/5/6"/>
</dbReference>
<dbReference type="PANTHER" id="PTHR46413:SF8">
    <property type="entry name" value="OS02G0818900 PROTEIN"/>
    <property type="match status" value="1"/>
</dbReference>
<reference evidence="2" key="3">
    <citation type="journal article" date="2017" name="Nature">
        <title>Genome sequence of the progenitor of the wheat D genome Aegilops tauschii.</title>
        <authorList>
            <person name="Luo M.C."/>
            <person name="Gu Y.Q."/>
            <person name="Puiu D."/>
            <person name="Wang H."/>
            <person name="Twardziok S.O."/>
            <person name="Deal K.R."/>
            <person name="Huo N."/>
            <person name="Zhu T."/>
            <person name="Wang L."/>
            <person name="Wang Y."/>
            <person name="McGuire P.E."/>
            <person name="Liu S."/>
            <person name="Long H."/>
            <person name="Ramasamy R.K."/>
            <person name="Rodriguez J.C."/>
            <person name="Van S.L."/>
            <person name="Yuan L."/>
            <person name="Wang Z."/>
            <person name="Xia Z."/>
            <person name="Xiao L."/>
            <person name="Anderson O.D."/>
            <person name="Ouyang S."/>
            <person name="Liang Y."/>
            <person name="Zimin A.V."/>
            <person name="Pertea G."/>
            <person name="Qi P."/>
            <person name="Bennetzen J.L."/>
            <person name="Dai X."/>
            <person name="Dawson M.W."/>
            <person name="Muller H.G."/>
            <person name="Kugler K."/>
            <person name="Rivarola-Duarte L."/>
            <person name="Spannagl M."/>
            <person name="Mayer K.F.X."/>
            <person name="Lu F.H."/>
            <person name="Bevan M.W."/>
            <person name="Leroy P."/>
            <person name="Li P."/>
            <person name="You F.M."/>
            <person name="Sun Q."/>
            <person name="Liu Z."/>
            <person name="Lyons E."/>
            <person name="Wicker T."/>
            <person name="Salzberg S.L."/>
            <person name="Devos K.M."/>
            <person name="Dvorak J."/>
        </authorList>
    </citation>
    <scope>NUCLEOTIDE SEQUENCE [LARGE SCALE GENOMIC DNA]</scope>
    <source>
        <strain evidence="2">cv. AL8/78</strain>
    </source>
</reference>
<evidence type="ECO:0000256" key="1">
    <source>
        <dbReference type="SAM" id="MobiDB-lite"/>
    </source>
</evidence>
<organism evidence="2 3">
    <name type="scientific">Aegilops tauschii subsp. strangulata</name>
    <name type="common">Goatgrass</name>
    <dbReference type="NCBI Taxonomy" id="200361"/>
    <lineage>
        <taxon>Eukaryota</taxon>
        <taxon>Viridiplantae</taxon>
        <taxon>Streptophyta</taxon>
        <taxon>Embryophyta</taxon>
        <taxon>Tracheophyta</taxon>
        <taxon>Spermatophyta</taxon>
        <taxon>Magnoliopsida</taxon>
        <taxon>Liliopsida</taxon>
        <taxon>Poales</taxon>
        <taxon>Poaceae</taxon>
        <taxon>BOP clade</taxon>
        <taxon>Pooideae</taxon>
        <taxon>Triticodae</taxon>
        <taxon>Triticeae</taxon>
        <taxon>Triticinae</taxon>
        <taxon>Aegilops</taxon>
    </lineage>
</organism>
<proteinExistence type="predicted"/>
<evidence type="ECO:0008006" key="4">
    <source>
        <dbReference type="Google" id="ProtNLM"/>
    </source>
</evidence>
<evidence type="ECO:0000313" key="2">
    <source>
        <dbReference type="EnsemblPlants" id="AET6Gv20958600.1"/>
    </source>
</evidence>
<reference evidence="3" key="2">
    <citation type="journal article" date="2017" name="Nat. Plants">
        <title>The Aegilops tauschii genome reveals multiple impacts of transposons.</title>
        <authorList>
            <person name="Zhao G."/>
            <person name="Zou C."/>
            <person name="Li K."/>
            <person name="Wang K."/>
            <person name="Li T."/>
            <person name="Gao L."/>
            <person name="Zhang X."/>
            <person name="Wang H."/>
            <person name="Yang Z."/>
            <person name="Liu X."/>
            <person name="Jiang W."/>
            <person name="Mao L."/>
            <person name="Kong X."/>
            <person name="Jiao Y."/>
            <person name="Jia J."/>
        </authorList>
    </citation>
    <scope>NUCLEOTIDE SEQUENCE [LARGE SCALE GENOMIC DNA]</scope>
    <source>
        <strain evidence="3">cv. AL8/78</strain>
    </source>
</reference>
<accession>A0A453Q2X1</accession>
<protein>
    <recommendedName>
        <fullName evidence="4">HMA domain-containing protein</fullName>
    </recommendedName>
</protein>
<dbReference type="Gramene" id="AET6Gv20958600.1">
    <property type="protein sequence ID" value="AET6Gv20958600.1"/>
    <property type="gene ID" value="AET6Gv20958600"/>
</dbReference>
<dbReference type="PANTHER" id="PTHR46413">
    <property type="entry name" value="HEAVY METAL-ASSOCIATED ISOPRENYLATED PLANT PROTEIN 6"/>
    <property type="match status" value="1"/>
</dbReference>
<evidence type="ECO:0000313" key="3">
    <source>
        <dbReference type="Proteomes" id="UP000015105"/>
    </source>
</evidence>
<feature type="compositionally biased region" description="Polar residues" evidence="1">
    <location>
        <begin position="1"/>
        <end position="11"/>
    </location>
</feature>
<dbReference type="GO" id="GO:0046872">
    <property type="term" value="F:metal ion binding"/>
    <property type="evidence" value="ECO:0007669"/>
    <property type="project" value="InterPro"/>
</dbReference>
<dbReference type="EnsemblPlants" id="AET6Gv20958600.1">
    <property type="protein sequence ID" value="AET6Gv20958600.1"/>
    <property type="gene ID" value="AET6Gv20958600"/>
</dbReference>
<feature type="region of interest" description="Disordered" evidence="1">
    <location>
        <begin position="1"/>
        <end position="32"/>
    </location>
</feature>
<reference evidence="3" key="1">
    <citation type="journal article" date="2014" name="Science">
        <title>Ancient hybridizations among the ancestral genomes of bread wheat.</title>
        <authorList>
            <consortium name="International Wheat Genome Sequencing Consortium,"/>
            <person name="Marcussen T."/>
            <person name="Sandve S.R."/>
            <person name="Heier L."/>
            <person name="Spannagl M."/>
            <person name="Pfeifer M."/>
            <person name="Jakobsen K.S."/>
            <person name="Wulff B.B."/>
            <person name="Steuernagel B."/>
            <person name="Mayer K.F."/>
            <person name="Olsen O.A."/>
        </authorList>
    </citation>
    <scope>NUCLEOTIDE SEQUENCE [LARGE SCALE GENOMIC DNA]</scope>
    <source>
        <strain evidence="3">cv. AL8/78</strain>
    </source>
</reference>
<reference evidence="2" key="4">
    <citation type="submission" date="2019-03" db="UniProtKB">
        <authorList>
            <consortium name="EnsemblPlants"/>
        </authorList>
    </citation>
    <scope>IDENTIFICATION</scope>
</reference>